<gene>
    <name evidence="3" type="ORF">FHS76_004093</name>
</gene>
<evidence type="ECO:0000313" key="3">
    <source>
        <dbReference type="EMBL" id="MBB5704177.1"/>
    </source>
</evidence>
<organism evidence="3 4">
    <name type="scientific">Brucella daejeonensis</name>
    <dbReference type="NCBI Taxonomy" id="659015"/>
    <lineage>
        <taxon>Bacteria</taxon>
        <taxon>Pseudomonadati</taxon>
        <taxon>Pseudomonadota</taxon>
        <taxon>Alphaproteobacteria</taxon>
        <taxon>Hyphomicrobiales</taxon>
        <taxon>Brucellaceae</taxon>
        <taxon>Brucella/Ochrobactrum group</taxon>
        <taxon>Brucella</taxon>
    </lineage>
</organism>
<feature type="chain" id="PRO_5030913473" description="Secreted protein" evidence="2">
    <location>
        <begin position="24"/>
        <end position="66"/>
    </location>
</feature>
<accession>A0A7W9B0V9</accession>
<evidence type="ECO:0000313" key="4">
    <source>
        <dbReference type="Proteomes" id="UP000555546"/>
    </source>
</evidence>
<reference evidence="3 4" key="1">
    <citation type="submission" date="2020-08" db="EMBL/GenBank/DDBJ databases">
        <title>Genomic Encyclopedia of Type Strains, Phase IV (KMG-IV): sequencing the most valuable type-strain genomes for metagenomic binning, comparative biology and taxonomic classification.</title>
        <authorList>
            <person name="Goeker M."/>
        </authorList>
    </citation>
    <scope>NUCLEOTIDE SEQUENCE [LARGE SCALE GENOMIC DNA]</scope>
    <source>
        <strain evidence="3 4">DSM 26944</strain>
    </source>
</reference>
<evidence type="ECO:0000256" key="2">
    <source>
        <dbReference type="SAM" id="SignalP"/>
    </source>
</evidence>
<name>A0A7W9B0V9_9HYPH</name>
<comment type="caution">
    <text evidence="3">The sequence shown here is derived from an EMBL/GenBank/DDBJ whole genome shotgun (WGS) entry which is preliminary data.</text>
</comment>
<feature type="signal peptide" evidence="2">
    <location>
        <begin position="1"/>
        <end position="23"/>
    </location>
</feature>
<dbReference type="EMBL" id="JACIJG010000024">
    <property type="protein sequence ID" value="MBB5704177.1"/>
    <property type="molecule type" value="Genomic_DNA"/>
</dbReference>
<feature type="compositionally biased region" description="Basic and acidic residues" evidence="1">
    <location>
        <begin position="33"/>
        <end position="48"/>
    </location>
</feature>
<protein>
    <recommendedName>
        <fullName evidence="5">Secreted protein</fullName>
    </recommendedName>
</protein>
<proteinExistence type="predicted"/>
<evidence type="ECO:0000256" key="1">
    <source>
        <dbReference type="SAM" id="MobiDB-lite"/>
    </source>
</evidence>
<dbReference type="Proteomes" id="UP000555546">
    <property type="component" value="Unassembled WGS sequence"/>
</dbReference>
<dbReference type="AlphaFoldDB" id="A0A7W9B0V9"/>
<sequence>MHMRKLVQLAMSGVLVLGSFAFAEEPDWTGRSQQEREADSSDSRHSNPEESTEQQGSVPDRGEMTP</sequence>
<keyword evidence="4" id="KW-1185">Reference proteome</keyword>
<evidence type="ECO:0008006" key="5">
    <source>
        <dbReference type="Google" id="ProtNLM"/>
    </source>
</evidence>
<feature type="region of interest" description="Disordered" evidence="1">
    <location>
        <begin position="24"/>
        <end position="66"/>
    </location>
</feature>
<keyword evidence="2" id="KW-0732">Signal</keyword>